<accession>G9P325</accession>
<name>G9P325_HYPAI</name>
<dbReference type="EMBL" id="ABDG02000026">
    <property type="protein sequence ID" value="EHK42796.1"/>
    <property type="molecule type" value="Genomic_DNA"/>
</dbReference>
<dbReference type="Proteomes" id="UP000005426">
    <property type="component" value="Unassembled WGS sequence"/>
</dbReference>
<organism evidence="1 2">
    <name type="scientific">Hypocrea atroviridis (strain ATCC 20476 / IMI 206040)</name>
    <name type="common">Trichoderma atroviride</name>
    <dbReference type="NCBI Taxonomy" id="452589"/>
    <lineage>
        <taxon>Eukaryota</taxon>
        <taxon>Fungi</taxon>
        <taxon>Dikarya</taxon>
        <taxon>Ascomycota</taxon>
        <taxon>Pezizomycotina</taxon>
        <taxon>Sordariomycetes</taxon>
        <taxon>Hypocreomycetidae</taxon>
        <taxon>Hypocreales</taxon>
        <taxon>Hypocreaceae</taxon>
        <taxon>Trichoderma</taxon>
    </lineage>
</organism>
<dbReference type="HOGENOM" id="CLU_2574178_0_0_1"/>
<evidence type="ECO:0000313" key="2">
    <source>
        <dbReference type="Proteomes" id="UP000005426"/>
    </source>
</evidence>
<reference evidence="1 2" key="1">
    <citation type="journal article" date="2011" name="Genome Biol.">
        <title>Comparative genome sequence analysis underscores mycoparasitism as the ancestral life style of Trichoderma.</title>
        <authorList>
            <person name="Kubicek C.P."/>
            <person name="Herrera-Estrella A."/>
            <person name="Seidl-Seiboth V."/>
            <person name="Martinez D.A."/>
            <person name="Druzhinina I.S."/>
            <person name="Thon M."/>
            <person name="Zeilinger S."/>
            <person name="Casas-Flores S."/>
            <person name="Horwitz B.A."/>
            <person name="Mukherjee P.K."/>
            <person name="Mukherjee M."/>
            <person name="Kredics L."/>
            <person name="Alcaraz L.D."/>
            <person name="Aerts A."/>
            <person name="Antal Z."/>
            <person name="Atanasova L."/>
            <person name="Cervantes-Badillo M.G."/>
            <person name="Challacombe J."/>
            <person name="Chertkov O."/>
            <person name="McCluskey K."/>
            <person name="Coulpier F."/>
            <person name="Deshpande N."/>
            <person name="von Doehren H."/>
            <person name="Ebbole D.J."/>
            <person name="Esquivel-Naranjo E.U."/>
            <person name="Fekete E."/>
            <person name="Flipphi M."/>
            <person name="Glaser F."/>
            <person name="Gomez-Rodriguez E.Y."/>
            <person name="Gruber S."/>
            <person name="Han C."/>
            <person name="Henrissat B."/>
            <person name="Hermosa R."/>
            <person name="Hernandez-Onate M."/>
            <person name="Karaffa L."/>
            <person name="Kosti I."/>
            <person name="Le Crom S."/>
            <person name="Lindquist E."/>
            <person name="Lucas S."/>
            <person name="Luebeck M."/>
            <person name="Luebeck P.S."/>
            <person name="Margeot A."/>
            <person name="Metz B."/>
            <person name="Misra M."/>
            <person name="Nevalainen H."/>
            <person name="Omann M."/>
            <person name="Packer N."/>
            <person name="Perrone G."/>
            <person name="Uresti-Rivera E.E."/>
            <person name="Salamov A."/>
            <person name="Schmoll M."/>
            <person name="Seiboth B."/>
            <person name="Shapiro H."/>
            <person name="Sukno S."/>
            <person name="Tamayo-Ramos J.A."/>
            <person name="Tisch D."/>
            <person name="Wiest A."/>
            <person name="Wilkinson H.H."/>
            <person name="Zhang M."/>
            <person name="Coutinho P.M."/>
            <person name="Kenerley C.M."/>
            <person name="Monte E."/>
            <person name="Baker S.E."/>
            <person name="Grigoriev I.V."/>
        </authorList>
    </citation>
    <scope>NUCLEOTIDE SEQUENCE [LARGE SCALE GENOMIC DNA]</scope>
    <source>
        <strain evidence="2">ATCC 20476 / IMI 206040</strain>
    </source>
</reference>
<evidence type="ECO:0000313" key="1">
    <source>
        <dbReference type="EMBL" id="EHK42796.1"/>
    </source>
</evidence>
<dbReference type="OrthoDB" id="4887085at2759"/>
<comment type="caution">
    <text evidence="1">The sequence shown here is derived from an EMBL/GenBank/DDBJ whole genome shotgun (WGS) entry which is preliminary data.</text>
</comment>
<proteinExistence type="predicted"/>
<dbReference type="KEGG" id="tatv:25783503"/>
<protein>
    <submittedName>
        <fullName evidence="1">Uncharacterized protein</fullName>
    </submittedName>
</protein>
<dbReference type="AlphaFoldDB" id="G9P325"/>
<sequence length="81" mass="9132">MPPVNDPKSHGQNGQFCEPDVAEELRQLRWDILALADGFGLTDRPAKFIPPAPDNKGVQWVFPSGPSRRQKELAEFLTKKF</sequence>
<dbReference type="GeneID" id="25783503"/>
<keyword evidence="2" id="KW-1185">Reference proteome</keyword>
<gene>
    <name evidence="1" type="ORF">TRIATDRAFT_320161</name>
</gene>